<dbReference type="InterPro" id="IPR044174">
    <property type="entry name" value="BC10-like"/>
</dbReference>
<dbReference type="PANTHER" id="PTHR31042:SF60">
    <property type="entry name" value="CORE-2_I-BRANCHING BETA-1,6-N-ACETYLGLUCOSAMINYLTRANSFERASE FAMILY PROTEIN"/>
    <property type="match status" value="1"/>
</dbReference>
<dbReference type="Proteomes" id="UP001370490">
    <property type="component" value="Unassembled WGS sequence"/>
</dbReference>
<feature type="compositionally biased region" description="Polar residues" evidence="6">
    <location>
        <begin position="46"/>
        <end position="58"/>
    </location>
</feature>
<evidence type="ECO:0000256" key="1">
    <source>
        <dbReference type="ARBA" id="ARBA00004606"/>
    </source>
</evidence>
<gene>
    <name evidence="8" type="ORF">RJ641_022175</name>
</gene>
<sequence>MVLSPTPFSLLCAVLLCLPLAIVFTIITPTSTSTSSSAGDSLSSVVPASSNPKNTTGATFRIENKVKNSSLEKTIPRPSIINVNHTNMTPKHNITTNIINTTTQSPPPQPPPEDDADDEELFRLASRVSSKPLPNSAPKRLAFLFLTTSPLPFAPLWELFFNETARPLNQTAPYASSPPPSLFNVYIHADPSFNYSPPFTGIFSGKVIPSSKPTRRFSPSLIAAARRLLAHALLDDSSNYMFALLSASCIPLHSFHFTYETLIHSRKSFIEILKNEIYTYSRWVARGEHVMLPEVPLDHFRIGSQFFVLTRKHARVVVRDRRLWGKFKLPCVRWDTCYPEENYFPTLLSMRDLGGCVPATLTHVDWKGRHDGHPRTYVGSEVGPELIMTLRSDKIRYGDDRTNGSDLARKERMYPFLFARKFAPDSLQPLMSIANDIIFKD</sequence>
<accession>A0AAN8UGZ2</accession>
<keyword evidence="2" id="KW-0328">Glycosyltransferase</keyword>
<dbReference type="Pfam" id="PF02485">
    <property type="entry name" value="Branch"/>
    <property type="match status" value="1"/>
</dbReference>
<feature type="region of interest" description="Disordered" evidence="6">
    <location>
        <begin position="98"/>
        <end position="118"/>
    </location>
</feature>
<comment type="caution">
    <text evidence="8">The sequence shown here is derived from an EMBL/GenBank/DDBJ whole genome shotgun (WGS) entry which is preliminary data.</text>
</comment>
<keyword evidence="5" id="KW-0325">Glycoprotein</keyword>
<dbReference type="InterPro" id="IPR003406">
    <property type="entry name" value="Glyco_trans_14"/>
</dbReference>
<dbReference type="PANTHER" id="PTHR31042">
    <property type="entry name" value="CORE-2/I-BRANCHING BETA-1,6-N-ACETYLGLUCOSAMINYLTRANSFERASE FAMILY PROTEIN-RELATED"/>
    <property type="match status" value="1"/>
</dbReference>
<keyword evidence="4" id="KW-0472">Membrane</keyword>
<reference evidence="8 9" key="1">
    <citation type="submission" date="2023-12" db="EMBL/GenBank/DDBJ databases">
        <title>A high-quality genome assembly for Dillenia turbinata (Dilleniales).</title>
        <authorList>
            <person name="Chanderbali A."/>
        </authorList>
    </citation>
    <scope>NUCLEOTIDE SEQUENCE [LARGE SCALE GENOMIC DNA]</scope>
    <source>
        <strain evidence="8">LSX21</strain>
        <tissue evidence="8">Leaf</tissue>
    </source>
</reference>
<evidence type="ECO:0000256" key="5">
    <source>
        <dbReference type="ARBA" id="ARBA00023180"/>
    </source>
</evidence>
<dbReference type="EMBL" id="JBAMMX010000027">
    <property type="protein sequence ID" value="KAK6912574.1"/>
    <property type="molecule type" value="Genomic_DNA"/>
</dbReference>
<name>A0AAN8UGZ2_9MAGN</name>
<evidence type="ECO:0000313" key="9">
    <source>
        <dbReference type="Proteomes" id="UP001370490"/>
    </source>
</evidence>
<evidence type="ECO:0000256" key="4">
    <source>
        <dbReference type="ARBA" id="ARBA00023136"/>
    </source>
</evidence>
<keyword evidence="9" id="KW-1185">Reference proteome</keyword>
<organism evidence="8 9">
    <name type="scientific">Dillenia turbinata</name>
    <dbReference type="NCBI Taxonomy" id="194707"/>
    <lineage>
        <taxon>Eukaryota</taxon>
        <taxon>Viridiplantae</taxon>
        <taxon>Streptophyta</taxon>
        <taxon>Embryophyta</taxon>
        <taxon>Tracheophyta</taxon>
        <taxon>Spermatophyta</taxon>
        <taxon>Magnoliopsida</taxon>
        <taxon>eudicotyledons</taxon>
        <taxon>Gunneridae</taxon>
        <taxon>Pentapetalae</taxon>
        <taxon>Dilleniales</taxon>
        <taxon>Dilleniaceae</taxon>
        <taxon>Dillenia</taxon>
    </lineage>
</organism>
<dbReference type="GO" id="GO:0016757">
    <property type="term" value="F:glycosyltransferase activity"/>
    <property type="evidence" value="ECO:0007669"/>
    <property type="project" value="UniProtKB-KW"/>
</dbReference>
<feature type="chain" id="PRO_5042968289" evidence="7">
    <location>
        <begin position="33"/>
        <end position="441"/>
    </location>
</feature>
<feature type="region of interest" description="Disordered" evidence="6">
    <location>
        <begin position="31"/>
        <end position="58"/>
    </location>
</feature>
<proteinExistence type="predicted"/>
<evidence type="ECO:0000313" key="8">
    <source>
        <dbReference type="EMBL" id="KAK6912574.1"/>
    </source>
</evidence>
<evidence type="ECO:0000256" key="6">
    <source>
        <dbReference type="SAM" id="MobiDB-lite"/>
    </source>
</evidence>
<feature type="signal peptide" evidence="7">
    <location>
        <begin position="1"/>
        <end position="32"/>
    </location>
</feature>
<feature type="compositionally biased region" description="Low complexity" evidence="6">
    <location>
        <begin position="31"/>
        <end position="44"/>
    </location>
</feature>
<evidence type="ECO:0000256" key="2">
    <source>
        <dbReference type="ARBA" id="ARBA00022676"/>
    </source>
</evidence>
<dbReference type="GO" id="GO:0016020">
    <property type="term" value="C:membrane"/>
    <property type="evidence" value="ECO:0007669"/>
    <property type="project" value="UniProtKB-SubCell"/>
</dbReference>
<comment type="subcellular location">
    <subcellularLocation>
        <location evidence="1">Membrane</location>
        <topology evidence="1">Single-pass type II membrane protein</topology>
    </subcellularLocation>
</comment>
<keyword evidence="7" id="KW-0732">Signal</keyword>
<dbReference type="AlphaFoldDB" id="A0AAN8UGZ2"/>
<evidence type="ECO:0000256" key="3">
    <source>
        <dbReference type="ARBA" id="ARBA00022679"/>
    </source>
</evidence>
<protein>
    <submittedName>
        <fullName evidence="8">Glycosyl transferase, family 14</fullName>
    </submittedName>
</protein>
<keyword evidence="3 8" id="KW-0808">Transferase</keyword>
<evidence type="ECO:0000256" key="7">
    <source>
        <dbReference type="SAM" id="SignalP"/>
    </source>
</evidence>